<dbReference type="SUPFAM" id="SSF56672">
    <property type="entry name" value="DNA/RNA polymerases"/>
    <property type="match status" value="1"/>
</dbReference>
<reference evidence="1" key="2">
    <citation type="submission" date="2024-06" db="EMBL/GenBank/DDBJ databases">
        <title>Novel bacteriophage MK21 infecting Xanthomonas citri.</title>
        <authorList>
            <person name="Song S.-H."/>
            <person name="Lee A.H."/>
            <person name="Choi K.-M."/>
            <person name="Oh D."/>
            <person name="Park J.-G."/>
        </authorList>
    </citation>
    <scope>NUCLEOTIDE SEQUENCE</scope>
</reference>
<organism evidence="1">
    <name type="scientific">Xanthomonas phage MK21</name>
    <dbReference type="NCBI Taxonomy" id="3148942"/>
    <lineage>
        <taxon>Viruses</taxon>
        <taxon>Duplodnaviria</taxon>
        <taxon>Heunggongvirae</taxon>
        <taxon>Uroviricota</taxon>
        <taxon>Caudoviricetes</taxon>
    </lineage>
</organism>
<dbReference type="Gene3D" id="1.10.150.20">
    <property type="entry name" value="5' to 3' exonuclease, C-terminal subdomain"/>
    <property type="match status" value="1"/>
</dbReference>
<dbReference type="Gene3D" id="3.30.70.370">
    <property type="match status" value="1"/>
</dbReference>
<name>A0AAU7J8N5_9CAUD</name>
<evidence type="ECO:0000313" key="1">
    <source>
        <dbReference type="EMBL" id="XBN74693.1"/>
    </source>
</evidence>
<dbReference type="InterPro" id="IPR043502">
    <property type="entry name" value="DNA/RNA_pol_sf"/>
</dbReference>
<dbReference type="EMBL" id="PP780467">
    <property type="protein sequence ID" value="XBN74693.1"/>
    <property type="molecule type" value="Genomic_DNA"/>
</dbReference>
<protein>
    <submittedName>
        <fullName evidence="1">DNA polymerase</fullName>
    </submittedName>
</protein>
<proteinExistence type="predicted"/>
<reference evidence="1" key="1">
    <citation type="submission" date="2024-05" db="EMBL/GenBank/DDBJ databases">
        <authorList>
            <person name="Kwon M."/>
            <person name="Moon K."/>
        </authorList>
    </citation>
    <scope>NUCLEOTIDE SEQUENCE</scope>
</reference>
<accession>A0AAU7J8N5</accession>
<sequence>MQLPKGGPGVANRLNIVAYGAGVASIAATTGMTVEEVEALVRGEEERYPELGVYIDRMVDAIKCNRVSTNRFVTHPDAGRQGVPAGLTCQLGRSHWTTPDGKMYSFSESPSPAFIASKPASKGGCAQSFSPTEIRNYPVQGTGGEWAKAAMCISLRAFYRKYVTEPQEWLGRALLINQVHDAVYVDAHGDIATKAAALLHASMLEASVYMEWWFNWTLPLGVPCETKMGDNMMIEENPPEEFTQLFPNYRMQIRKDFIGNHNPSFN</sequence>